<evidence type="ECO:0000313" key="1">
    <source>
        <dbReference type="EMBL" id="EAQ12473.1"/>
    </source>
</evidence>
<protein>
    <submittedName>
        <fullName evidence="1">Uncharacterized protein</fullName>
    </submittedName>
</protein>
<comment type="caution">
    <text evidence="1">The sequence shown here is derived from an EMBL/GenBank/DDBJ whole genome shotgun (WGS) entry which is preliminary data.</text>
</comment>
<evidence type="ECO:0000313" key="2">
    <source>
        <dbReference type="Proteomes" id="UP000002931"/>
    </source>
</evidence>
<dbReference type="HOGENOM" id="CLU_3292131_0_0_5"/>
<gene>
    <name evidence="1" type="ORF">RB2654_14345</name>
</gene>
<name>A3VGR8_9RHOB</name>
<proteinExistence type="predicted"/>
<reference evidence="1 2" key="1">
    <citation type="journal article" date="2010" name="J. Bacteriol.">
        <title>Genome sequences of Pelagibaca bermudensis HTCC2601T and Maritimibacter alkaliphilus HTCC2654T, the type strains of two marine Roseobacter genera.</title>
        <authorList>
            <person name="Thrash J.C."/>
            <person name="Cho J.C."/>
            <person name="Ferriera S."/>
            <person name="Johnson J."/>
            <person name="Vergin K.L."/>
            <person name="Giovannoni S.J."/>
        </authorList>
    </citation>
    <scope>NUCLEOTIDE SEQUENCE [LARGE SCALE GENOMIC DNA]</scope>
    <source>
        <strain evidence="1 2">HTCC2654</strain>
    </source>
</reference>
<organism evidence="1 2">
    <name type="scientific">Maritimibacter alkaliphilus HTCC2654</name>
    <dbReference type="NCBI Taxonomy" id="314271"/>
    <lineage>
        <taxon>Bacteria</taxon>
        <taxon>Pseudomonadati</taxon>
        <taxon>Pseudomonadota</taxon>
        <taxon>Alphaproteobacteria</taxon>
        <taxon>Rhodobacterales</taxon>
        <taxon>Roseobacteraceae</taxon>
        <taxon>Maritimibacter</taxon>
    </lineage>
</organism>
<dbReference type="Proteomes" id="UP000002931">
    <property type="component" value="Unassembled WGS sequence"/>
</dbReference>
<sequence length="40" mass="4400">MTSIFARIASRSTRLTTLCISEPHLGQRPVRRPVSGVCCV</sequence>
<dbReference type="AlphaFoldDB" id="A3VGR8"/>
<dbReference type="EMBL" id="AAMT01000008">
    <property type="protein sequence ID" value="EAQ12473.1"/>
    <property type="molecule type" value="Genomic_DNA"/>
</dbReference>
<accession>A3VGR8</accession>
<keyword evidence="2" id="KW-1185">Reference proteome</keyword>